<protein>
    <submittedName>
        <fullName evidence="8">DgyrCDS6545</fullName>
    </submittedName>
</protein>
<feature type="compositionally biased region" description="Polar residues" evidence="5">
    <location>
        <begin position="452"/>
        <end position="462"/>
    </location>
</feature>
<evidence type="ECO:0000256" key="1">
    <source>
        <dbReference type="ARBA" id="ARBA00022723"/>
    </source>
</evidence>
<sequence>MNYPISIRFEITEGKKSLLEDIRYTASNYKPPPSFHGLTYAEVTSNTIVDQKERANCLGYRTPIQYTIETILGENIKESMEKDEKDSCTGNGNVSETPSTIDTTSPINQTIRFIYGNPSVETFEGVLHIYKDNQKAEDCSSSLILMIAVPATKTTQDILQFLGPVSLWLEHIRIIRDSTPNQYMVLMKFRNQKYAVDFFQNFNGKSWNSLESEAVHLLYTSAVELLTSSEGGSLPVVGTTELPTCPVCLERMDESVDSILTILCSHSFHGSCLVKWTDTSCPVCRYIQTPEQDQESLCVQCDARQDLWICLICGHVGCGRYLEGHAYEHYKLTHHTYSMQLGANRVWDYAGDSYVHRLVQSSGDGKIVQVMNESETSADDKNDALQLEYTYILTSQLETQRLYFQEKLDQIESESKKHQDDLKEAFNNQERKLHEVLNRMDRLEKEKKSLEQKNASLSTQVNRSKKDLEEEKQYNLCLRKNQDEWSKKCAKLEETIKRKDTEIQSLEEQVRDVMFSLDAQMKLKEEATEEELRSSSMSVDASAPQRSQRRKSRKK</sequence>
<feature type="compositionally biased region" description="Polar residues" evidence="5">
    <location>
        <begin position="88"/>
        <end position="104"/>
    </location>
</feature>
<reference evidence="8 9" key="1">
    <citation type="submission" date="2020-08" db="EMBL/GenBank/DDBJ databases">
        <authorList>
            <person name="Hejnol A."/>
        </authorList>
    </citation>
    <scope>NUCLEOTIDE SEQUENCE [LARGE SCALE GENOMIC DNA]</scope>
</reference>
<evidence type="ECO:0000256" key="3">
    <source>
        <dbReference type="ARBA" id="ARBA00022833"/>
    </source>
</evidence>
<dbReference type="GO" id="GO:0007265">
    <property type="term" value="P:Ras protein signal transduction"/>
    <property type="evidence" value="ECO:0007669"/>
    <property type="project" value="TreeGrafter"/>
</dbReference>
<dbReference type="SUPFAM" id="SSF57850">
    <property type="entry name" value="RING/U-box"/>
    <property type="match status" value="2"/>
</dbReference>
<dbReference type="PANTHER" id="PTHR24007">
    <property type="entry name" value="BRCA1-ASSOCIATED PROTEIN"/>
    <property type="match status" value="1"/>
</dbReference>
<evidence type="ECO:0000259" key="6">
    <source>
        <dbReference type="PROSITE" id="PS50089"/>
    </source>
</evidence>
<feature type="domain" description="RING-type" evidence="6">
    <location>
        <begin position="245"/>
        <end position="285"/>
    </location>
</feature>
<evidence type="ECO:0000259" key="7">
    <source>
        <dbReference type="PROSITE" id="PS50271"/>
    </source>
</evidence>
<dbReference type="PROSITE" id="PS50271">
    <property type="entry name" value="ZF_UBP"/>
    <property type="match status" value="1"/>
</dbReference>
<feature type="region of interest" description="Disordered" evidence="5">
    <location>
        <begin position="525"/>
        <end position="555"/>
    </location>
</feature>
<dbReference type="GO" id="GO:0016567">
    <property type="term" value="P:protein ubiquitination"/>
    <property type="evidence" value="ECO:0007669"/>
    <property type="project" value="TreeGrafter"/>
</dbReference>
<dbReference type="PROSITE" id="PS50089">
    <property type="entry name" value="ZF_RING_2"/>
    <property type="match status" value="1"/>
</dbReference>
<dbReference type="InterPro" id="IPR013083">
    <property type="entry name" value="Znf_RING/FYVE/PHD"/>
</dbReference>
<accession>A0A7I8VR38</accession>
<proteinExistence type="predicted"/>
<feature type="region of interest" description="Disordered" evidence="5">
    <location>
        <begin position="80"/>
        <end position="104"/>
    </location>
</feature>
<gene>
    <name evidence="8" type="ORF">DGYR_LOCUS6284</name>
</gene>
<dbReference type="Pfam" id="PF02148">
    <property type="entry name" value="zf-UBP"/>
    <property type="match status" value="1"/>
</dbReference>
<name>A0A7I8VR38_9ANNE</name>
<keyword evidence="1" id="KW-0479">Metal-binding</keyword>
<evidence type="ECO:0000256" key="4">
    <source>
        <dbReference type="PROSITE-ProRule" id="PRU00502"/>
    </source>
</evidence>
<feature type="domain" description="UBP-type" evidence="7">
    <location>
        <begin position="279"/>
        <end position="374"/>
    </location>
</feature>
<dbReference type="GO" id="GO:0008270">
    <property type="term" value="F:zinc ion binding"/>
    <property type="evidence" value="ECO:0007669"/>
    <property type="project" value="UniProtKB-KW"/>
</dbReference>
<evidence type="ECO:0000313" key="8">
    <source>
        <dbReference type="EMBL" id="CAD5117793.1"/>
    </source>
</evidence>
<evidence type="ECO:0000256" key="5">
    <source>
        <dbReference type="SAM" id="MobiDB-lite"/>
    </source>
</evidence>
<keyword evidence="9" id="KW-1185">Reference proteome</keyword>
<dbReference type="OrthoDB" id="273556at2759"/>
<dbReference type="Pfam" id="PF07576">
    <property type="entry name" value="BRAP2"/>
    <property type="match status" value="1"/>
</dbReference>
<dbReference type="Pfam" id="PF13639">
    <property type="entry name" value="zf-RING_2"/>
    <property type="match status" value="1"/>
</dbReference>
<dbReference type="GO" id="GO:0005737">
    <property type="term" value="C:cytoplasm"/>
    <property type="evidence" value="ECO:0007669"/>
    <property type="project" value="TreeGrafter"/>
</dbReference>
<dbReference type="InterPro" id="IPR001607">
    <property type="entry name" value="Znf_UBP"/>
</dbReference>
<dbReference type="Proteomes" id="UP000549394">
    <property type="component" value="Unassembled WGS sequence"/>
</dbReference>
<feature type="region of interest" description="Disordered" evidence="5">
    <location>
        <begin position="445"/>
        <end position="464"/>
    </location>
</feature>
<dbReference type="AlphaFoldDB" id="A0A7I8VR38"/>
<dbReference type="PANTHER" id="PTHR24007:SF7">
    <property type="entry name" value="BRCA1-ASSOCIATED PROTEIN"/>
    <property type="match status" value="1"/>
</dbReference>
<keyword evidence="3" id="KW-0862">Zinc</keyword>
<evidence type="ECO:0000313" key="9">
    <source>
        <dbReference type="Proteomes" id="UP000549394"/>
    </source>
</evidence>
<dbReference type="Gene3D" id="3.30.40.10">
    <property type="entry name" value="Zinc/RING finger domain, C3HC4 (zinc finger)"/>
    <property type="match status" value="2"/>
</dbReference>
<dbReference type="InterPro" id="IPR047243">
    <property type="entry name" value="RING-H2_BRAP2"/>
</dbReference>
<dbReference type="EMBL" id="CAJFCJ010000007">
    <property type="protein sequence ID" value="CAD5117793.1"/>
    <property type="molecule type" value="Genomic_DNA"/>
</dbReference>
<comment type="caution">
    <text evidence="8">The sequence shown here is derived from an EMBL/GenBank/DDBJ whole genome shotgun (WGS) entry which is preliminary data.</text>
</comment>
<dbReference type="SMART" id="SM00290">
    <property type="entry name" value="ZnF_UBP"/>
    <property type="match status" value="1"/>
</dbReference>
<dbReference type="SMART" id="SM00184">
    <property type="entry name" value="RING"/>
    <property type="match status" value="1"/>
</dbReference>
<organism evidence="8 9">
    <name type="scientific">Dimorphilus gyrociliatus</name>
    <dbReference type="NCBI Taxonomy" id="2664684"/>
    <lineage>
        <taxon>Eukaryota</taxon>
        <taxon>Metazoa</taxon>
        <taxon>Spiralia</taxon>
        <taxon>Lophotrochozoa</taxon>
        <taxon>Annelida</taxon>
        <taxon>Polychaeta</taxon>
        <taxon>Polychaeta incertae sedis</taxon>
        <taxon>Dinophilidae</taxon>
        <taxon>Dimorphilus</taxon>
    </lineage>
</organism>
<dbReference type="InterPro" id="IPR011422">
    <property type="entry name" value="BRAP2/ETP1_RRM"/>
</dbReference>
<evidence type="ECO:0000256" key="2">
    <source>
        <dbReference type="ARBA" id="ARBA00022771"/>
    </source>
</evidence>
<keyword evidence="2 4" id="KW-0863">Zinc-finger</keyword>
<dbReference type="GO" id="GO:0061630">
    <property type="term" value="F:ubiquitin protein ligase activity"/>
    <property type="evidence" value="ECO:0007669"/>
    <property type="project" value="TreeGrafter"/>
</dbReference>
<dbReference type="CDD" id="cd16457">
    <property type="entry name" value="RING-H2_BRAP2"/>
    <property type="match status" value="1"/>
</dbReference>
<dbReference type="InterPro" id="IPR001841">
    <property type="entry name" value="Znf_RING"/>
</dbReference>